<proteinExistence type="predicted"/>
<name>A0A1I0AW49_9FIRM</name>
<dbReference type="EMBL" id="FOHN01000006">
    <property type="protein sequence ID" value="SES98604.1"/>
    <property type="molecule type" value="Genomic_DNA"/>
</dbReference>
<sequence length="122" mass="14337">MEQKIKSNHKRFKKKQEKAIYSKFENKSKDRIELEKQSYLESLSENLKLPADLLMGVPVLTVTGSSQLCLENYKGIIEYTGEIIRIQTKKCRIHIEGKNLNIDYFTDDEMRISGKIMRIEYC</sequence>
<dbReference type="AlphaFoldDB" id="A0A1I0AW49"/>
<reference evidence="1 2" key="1">
    <citation type="submission" date="2016-10" db="EMBL/GenBank/DDBJ databases">
        <authorList>
            <person name="de Groot N.N."/>
        </authorList>
    </citation>
    <scope>NUCLEOTIDE SEQUENCE [LARGE SCALE GENOMIC DNA]</scope>
    <source>
        <strain evidence="1 2">DSM 1801</strain>
    </source>
</reference>
<evidence type="ECO:0000313" key="2">
    <source>
        <dbReference type="Proteomes" id="UP000199800"/>
    </source>
</evidence>
<dbReference type="OrthoDB" id="2989236at2"/>
<keyword evidence="2" id="KW-1185">Reference proteome</keyword>
<dbReference type="Proteomes" id="UP000199800">
    <property type="component" value="Unassembled WGS sequence"/>
</dbReference>
<evidence type="ECO:0000313" key="1">
    <source>
        <dbReference type="EMBL" id="SES98604.1"/>
    </source>
</evidence>
<gene>
    <name evidence="1" type="ORF">SAMN04487772_10664</name>
</gene>
<protein>
    <submittedName>
        <fullName evidence="1">Sporulation protein YqfC</fullName>
    </submittedName>
</protein>
<dbReference type="STRING" id="29364.SAMN04487772_10664"/>
<organism evidence="1 2">
    <name type="scientific">[Clostridium] polysaccharolyticum</name>
    <dbReference type="NCBI Taxonomy" id="29364"/>
    <lineage>
        <taxon>Bacteria</taxon>
        <taxon>Bacillati</taxon>
        <taxon>Bacillota</taxon>
        <taxon>Clostridia</taxon>
        <taxon>Lachnospirales</taxon>
        <taxon>Lachnospiraceae</taxon>
    </lineage>
</organism>
<dbReference type="InterPro" id="IPR022476">
    <property type="entry name" value="Spore_YabP/YqfC"/>
</dbReference>
<accession>A0A1I0AW49</accession>
<dbReference type="Pfam" id="PF07873">
    <property type="entry name" value="YabP"/>
    <property type="match status" value="1"/>
</dbReference>
<dbReference type="RefSeq" id="WP_092477258.1">
    <property type="nucleotide sequence ID" value="NZ_FOHN01000006.1"/>
</dbReference>